<dbReference type="InterPro" id="IPR015813">
    <property type="entry name" value="Pyrv/PenolPyrv_kinase-like_dom"/>
</dbReference>
<dbReference type="InterPro" id="IPR039556">
    <property type="entry name" value="ICL/PEPM"/>
</dbReference>
<feature type="compositionally biased region" description="Basic and acidic residues" evidence="1">
    <location>
        <begin position="274"/>
        <end position="288"/>
    </location>
</feature>
<dbReference type="SUPFAM" id="SSF51621">
    <property type="entry name" value="Phosphoenolpyruvate/pyruvate domain"/>
    <property type="match status" value="1"/>
</dbReference>
<reference evidence="2 3" key="1">
    <citation type="submission" date="2024-07" db="EMBL/GenBank/DDBJ databases">
        <title>Section-level genome sequencing and comparative genomics of Aspergillus sections Usti and Cavernicolus.</title>
        <authorList>
            <consortium name="Lawrence Berkeley National Laboratory"/>
            <person name="Nybo J.L."/>
            <person name="Vesth T.C."/>
            <person name="Theobald S."/>
            <person name="Frisvad J.C."/>
            <person name="Larsen T.O."/>
            <person name="Kjaerboelling I."/>
            <person name="Rothschild-Mancinelli K."/>
            <person name="Lyhne E.K."/>
            <person name="Kogle M.E."/>
            <person name="Barry K."/>
            <person name="Clum A."/>
            <person name="Na H."/>
            <person name="Ledsgaard L."/>
            <person name="Lin J."/>
            <person name="Lipzen A."/>
            <person name="Kuo A."/>
            <person name="Riley R."/>
            <person name="Mondo S."/>
            <person name="Labutti K."/>
            <person name="Haridas S."/>
            <person name="Pangalinan J."/>
            <person name="Salamov A.A."/>
            <person name="Simmons B.A."/>
            <person name="Magnuson J.K."/>
            <person name="Chen J."/>
            <person name="Drula E."/>
            <person name="Henrissat B."/>
            <person name="Wiebenga A."/>
            <person name="Lubbers R.J."/>
            <person name="Gomes A.C."/>
            <person name="Makela M.R."/>
            <person name="Stajich J."/>
            <person name="Grigoriev I.V."/>
            <person name="Mortensen U.H."/>
            <person name="De Vries R.P."/>
            <person name="Baker S.E."/>
            <person name="Andersen M.R."/>
        </authorList>
    </citation>
    <scope>NUCLEOTIDE SEQUENCE [LARGE SCALE GENOMIC DNA]</scope>
    <source>
        <strain evidence="2 3">CBS 588.65</strain>
    </source>
</reference>
<dbReference type="Gene3D" id="3.20.20.60">
    <property type="entry name" value="Phosphoenolpyruvate-binding domains"/>
    <property type="match status" value="2"/>
</dbReference>
<dbReference type="InterPro" id="IPR040442">
    <property type="entry name" value="Pyrv_kinase-like_dom_sf"/>
</dbReference>
<organism evidence="2 3">
    <name type="scientific">Aspergillus granulosus</name>
    <dbReference type="NCBI Taxonomy" id="176169"/>
    <lineage>
        <taxon>Eukaryota</taxon>
        <taxon>Fungi</taxon>
        <taxon>Dikarya</taxon>
        <taxon>Ascomycota</taxon>
        <taxon>Pezizomycotina</taxon>
        <taxon>Eurotiomycetes</taxon>
        <taxon>Eurotiomycetidae</taxon>
        <taxon>Eurotiales</taxon>
        <taxon>Aspergillaceae</taxon>
        <taxon>Aspergillus</taxon>
        <taxon>Aspergillus subgen. Nidulantes</taxon>
    </lineage>
</organism>
<evidence type="ECO:0000313" key="3">
    <source>
        <dbReference type="Proteomes" id="UP001610334"/>
    </source>
</evidence>
<name>A0ABR4GTI2_9EURO</name>
<evidence type="ECO:0000256" key="1">
    <source>
        <dbReference type="SAM" id="MobiDB-lite"/>
    </source>
</evidence>
<sequence length="300" mass="32750">MATSKKTTRLKAILQSPTLVPFGVLPLHAQMAEKAGFEAFEISGGMTCWWTMGMPDVGLMTQTEVVAHAKKVADSVDIPVYCDADTGYGGGPANVRRTSGMMTGIELVSDEEAIGRLQAACDARDELDPDFVIVARTDGYGAAGGSVDEAIRRARLYREKTNVDVTFFEGLHTWEQVRRVLAETPRPAYVLPHPAIGPRPSIDELSAMGQSMDIVPFLLPGVQEVWNLLLAVKECGSLAPMDDYLKKMASHSGTPQEVGWGHGFAKPAISQVRNMEDKYMPPEQRPDYENTPNAAKQLLE</sequence>
<dbReference type="PANTHER" id="PTHR42905">
    <property type="entry name" value="PHOSPHOENOLPYRUVATE CARBOXYLASE"/>
    <property type="match status" value="1"/>
</dbReference>
<dbReference type="Pfam" id="PF13714">
    <property type="entry name" value="PEP_mutase"/>
    <property type="match status" value="1"/>
</dbReference>
<dbReference type="EMBL" id="JBFXLT010000186">
    <property type="protein sequence ID" value="KAL2802390.1"/>
    <property type="molecule type" value="Genomic_DNA"/>
</dbReference>
<dbReference type="PANTHER" id="PTHR42905:SF5">
    <property type="entry name" value="CARBOXYVINYL-CARBOXYPHOSPHONATE PHOSPHORYLMUTASE, CHLOROPLASTIC"/>
    <property type="match status" value="1"/>
</dbReference>
<comment type="caution">
    <text evidence="2">The sequence shown here is derived from an EMBL/GenBank/DDBJ whole genome shotgun (WGS) entry which is preliminary data.</text>
</comment>
<protein>
    <submittedName>
        <fullName evidence="2">Pyruvate/Phosphoenolpyruvate kinase-like domain-containing protein</fullName>
    </submittedName>
</protein>
<feature type="region of interest" description="Disordered" evidence="1">
    <location>
        <begin position="273"/>
        <end position="300"/>
    </location>
</feature>
<evidence type="ECO:0000313" key="2">
    <source>
        <dbReference type="EMBL" id="KAL2802390.1"/>
    </source>
</evidence>
<keyword evidence="3" id="KW-1185">Reference proteome</keyword>
<accession>A0ABR4GTI2</accession>
<gene>
    <name evidence="2" type="ORF">BJX63DRAFT_437916</name>
</gene>
<proteinExistence type="predicted"/>
<dbReference type="Proteomes" id="UP001610334">
    <property type="component" value="Unassembled WGS sequence"/>
</dbReference>
<dbReference type="CDD" id="cd00377">
    <property type="entry name" value="ICL_PEPM"/>
    <property type="match status" value="1"/>
</dbReference>